<dbReference type="SMART" id="SM00220">
    <property type="entry name" value="S_TKc"/>
    <property type="match status" value="1"/>
</dbReference>
<dbReference type="PANTHER" id="PTHR27002">
    <property type="entry name" value="RECEPTOR-LIKE SERINE/THREONINE-PROTEIN KINASE SD1-8"/>
    <property type="match status" value="1"/>
</dbReference>
<keyword evidence="13" id="KW-0812">Transmembrane</keyword>
<keyword evidence="4" id="KW-0732">Signal</keyword>
<dbReference type="EC" id="2.7.11.1" evidence="1"/>
<keyword evidence="9" id="KW-0325">Glycoprotein</keyword>
<evidence type="ECO:0000313" key="16">
    <source>
        <dbReference type="Proteomes" id="UP000737018"/>
    </source>
</evidence>
<dbReference type="OrthoDB" id="4062651at2759"/>
<evidence type="ECO:0000256" key="3">
    <source>
        <dbReference type="ARBA" id="ARBA00022679"/>
    </source>
</evidence>
<evidence type="ECO:0000256" key="7">
    <source>
        <dbReference type="ARBA" id="ARBA00022840"/>
    </source>
</evidence>
<evidence type="ECO:0000256" key="1">
    <source>
        <dbReference type="ARBA" id="ARBA00012513"/>
    </source>
</evidence>
<dbReference type="InterPro" id="IPR008271">
    <property type="entry name" value="Ser/Thr_kinase_AS"/>
</dbReference>
<reference evidence="15" key="1">
    <citation type="submission" date="2020-03" db="EMBL/GenBank/DDBJ databases">
        <title>Castanea mollissima Vanexum genome sequencing.</title>
        <authorList>
            <person name="Staton M."/>
        </authorList>
    </citation>
    <scope>NUCLEOTIDE SEQUENCE</scope>
    <source>
        <tissue evidence="15">Leaf</tissue>
    </source>
</reference>
<name>A0A8J4W113_9ROSI</name>
<dbReference type="PROSITE" id="PS50011">
    <property type="entry name" value="PROTEIN_KINASE_DOM"/>
    <property type="match status" value="1"/>
</dbReference>
<dbReference type="Proteomes" id="UP000737018">
    <property type="component" value="Unassembled WGS sequence"/>
</dbReference>
<evidence type="ECO:0000256" key="10">
    <source>
        <dbReference type="ARBA" id="ARBA00047899"/>
    </source>
</evidence>
<evidence type="ECO:0000256" key="5">
    <source>
        <dbReference type="ARBA" id="ARBA00022741"/>
    </source>
</evidence>
<dbReference type="Pfam" id="PF07714">
    <property type="entry name" value="PK_Tyr_Ser-Thr"/>
    <property type="match status" value="1"/>
</dbReference>
<dbReference type="CDD" id="cd14066">
    <property type="entry name" value="STKc_IRAK"/>
    <property type="match status" value="1"/>
</dbReference>
<evidence type="ECO:0000256" key="2">
    <source>
        <dbReference type="ARBA" id="ARBA00022527"/>
    </source>
</evidence>
<keyword evidence="13" id="KW-1133">Transmembrane helix</keyword>
<evidence type="ECO:0000256" key="11">
    <source>
        <dbReference type="ARBA" id="ARBA00048679"/>
    </source>
</evidence>
<keyword evidence="13" id="KW-0472">Membrane</keyword>
<evidence type="ECO:0000256" key="6">
    <source>
        <dbReference type="ARBA" id="ARBA00022777"/>
    </source>
</evidence>
<feature type="compositionally biased region" description="Low complexity" evidence="12">
    <location>
        <begin position="381"/>
        <end position="390"/>
    </location>
</feature>
<dbReference type="GO" id="GO:0005524">
    <property type="term" value="F:ATP binding"/>
    <property type="evidence" value="ECO:0007669"/>
    <property type="project" value="UniProtKB-KW"/>
</dbReference>
<keyword evidence="2" id="KW-0723">Serine/threonine-protein kinase</keyword>
<protein>
    <recommendedName>
        <fullName evidence="1">non-specific serine/threonine protein kinase</fullName>
        <ecNumber evidence="1">2.7.11.1</ecNumber>
    </recommendedName>
</protein>
<dbReference type="InterPro" id="IPR021820">
    <property type="entry name" value="S-locus_recpt_kinase_C"/>
</dbReference>
<dbReference type="EMBL" id="JRKL02000598">
    <property type="protein sequence ID" value="KAF3969869.1"/>
    <property type="molecule type" value="Genomic_DNA"/>
</dbReference>
<dbReference type="Gene3D" id="1.10.510.10">
    <property type="entry name" value="Transferase(Phosphotransferase) domain 1"/>
    <property type="match status" value="1"/>
</dbReference>
<evidence type="ECO:0000256" key="8">
    <source>
        <dbReference type="ARBA" id="ARBA00023157"/>
    </source>
</evidence>
<evidence type="ECO:0000259" key="14">
    <source>
        <dbReference type="PROSITE" id="PS50011"/>
    </source>
</evidence>
<keyword evidence="8" id="KW-1015">Disulfide bond</keyword>
<evidence type="ECO:0000256" key="12">
    <source>
        <dbReference type="SAM" id="MobiDB-lite"/>
    </source>
</evidence>
<feature type="compositionally biased region" description="Polar residues" evidence="12">
    <location>
        <begin position="391"/>
        <end position="402"/>
    </location>
</feature>
<evidence type="ECO:0000256" key="4">
    <source>
        <dbReference type="ARBA" id="ARBA00022729"/>
    </source>
</evidence>
<evidence type="ECO:0000256" key="9">
    <source>
        <dbReference type="ARBA" id="ARBA00023180"/>
    </source>
</evidence>
<dbReference type="GO" id="GO:0004674">
    <property type="term" value="F:protein serine/threonine kinase activity"/>
    <property type="evidence" value="ECO:0007669"/>
    <property type="project" value="UniProtKB-KW"/>
</dbReference>
<keyword evidence="16" id="KW-1185">Reference proteome</keyword>
<dbReference type="Gene3D" id="3.30.200.20">
    <property type="entry name" value="Phosphorylase Kinase, domain 1"/>
    <property type="match status" value="1"/>
</dbReference>
<dbReference type="Pfam" id="PF11883">
    <property type="entry name" value="DUF3403"/>
    <property type="match status" value="1"/>
</dbReference>
<dbReference type="FunFam" id="1.10.510.10:FF:000060">
    <property type="entry name" value="G-type lectin S-receptor-like serine/threonine-protein kinase"/>
    <property type="match status" value="1"/>
</dbReference>
<dbReference type="GO" id="GO:0005886">
    <property type="term" value="C:plasma membrane"/>
    <property type="evidence" value="ECO:0007669"/>
    <property type="project" value="TreeGrafter"/>
</dbReference>
<evidence type="ECO:0000256" key="13">
    <source>
        <dbReference type="SAM" id="Phobius"/>
    </source>
</evidence>
<sequence length="402" mass="45299">MPASELGEAKDEQKTRVIVIVIVAVTAAIISGVLLIAYLICKSRTKFREKMENNVIIDRRIKSEREDLELPLFDLATIEKATDNFSSNNKLGEGGFGPVYKGTLIDGQEIAIKRLSQSSRQGLNEFINEVILIAKLQHRNLVRLLGCCIQGEEKMLIYEYMANKSLDSFIFDQAKGKILPWSKRFHIINGIARGLLYLHEDSRLRIIHRDLKASNVLLDSDMNPKISDFGLARIFERNQTEGNTNRVVGTYGYMAPEYAIDGLFSVKSDVFSFGMLLLEIVSGKKNRGFYHPNHSLNLIGHAWKLWREGRPLELIDVYSDNSWTLPEMLRCIHVSLLCVQQVPEDRPNMSSVVMMLGSESLLPEPREPGFLIGKNSLGVDSSSSKHQSSSTNEISITQLEAR</sequence>
<keyword evidence="7" id="KW-0067">ATP-binding</keyword>
<accession>A0A8J4W113</accession>
<comment type="caution">
    <text evidence="15">The sequence shown here is derived from an EMBL/GenBank/DDBJ whole genome shotgun (WGS) entry which is preliminary data.</text>
</comment>
<keyword evidence="6" id="KW-0418">Kinase</keyword>
<feature type="region of interest" description="Disordered" evidence="12">
    <location>
        <begin position="367"/>
        <end position="402"/>
    </location>
</feature>
<dbReference type="SUPFAM" id="SSF56112">
    <property type="entry name" value="Protein kinase-like (PK-like)"/>
    <property type="match status" value="1"/>
</dbReference>
<keyword evidence="3" id="KW-0808">Transferase</keyword>
<evidence type="ECO:0000313" key="15">
    <source>
        <dbReference type="EMBL" id="KAF3969869.1"/>
    </source>
</evidence>
<gene>
    <name evidence="15" type="ORF">CMV_006368</name>
</gene>
<comment type="catalytic activity">
    <reaction evidence="10">
        <text>L-threonyl-[protein] + ATP = O-phospho-L-threonyl-[protein] + ADP + H(+)</text>
        <dbReference type="Rhea" id="RHEA:46608"/>
        <dbReference type="Rhea" id="RHEA-COMP:11060"/>
        <dbReference type="Rhea" id="RHEA-COMP:11605"/>
        <dbReference type="ChEBI" id="CHEBI:15378"/>
        <dbReference type="ChEBI" id="CHEBI:30013"/>
        <dbReference type="ChEBI" id="CHEBI:30616"/>
        <dbReference type="ChEBI" id="CHEBI:61977"/>
        <dbReference type="ChEBI" id="CHEBI:456216"/>
        <dbReference type="EC" id="2.7.11.1"/>
    </reaction>
</comment>
<dbReference type="InterPro" id="IPR011009">
    <property type="entry name" value="Kinase-like_dom_sf"/>
</dbReference>
<feature type="transmembrane region" description="Helical" evidence="13">
    <location>
        <begin position="17"/>
        <end position="41"/>
    </location>
</feature>
<dbReference type="PANTHER" id="PTHR27002:SF616">
    <property type="entry name" value="RECEPTOR-LIKE SERINE_THREONINE-PROTEIN KINASE"/>
    <property type="match status" value="1"/>
</dbReference>
<keyword evidence="5" id="KW-0547">Nucleotide-binding</keyword>
<proteinExistence type="predicted"/>
<dbReference type="InterPro" id="IPR000719">
    <property type="entry name" value="Prot_kinase_dom"/>
</dbReference>
<dbReference type="FunFam" id="3.30.200.20:FF:000195">
    <property type="entry name" value="G-type lectin S-receptor-like serine/threonine-protein kinase"/>
    <property type="match status" value="1"/>
</dbReference>
<organism evidence="15 16">
    <name type="scientific">Castanea mollissima</name>
    <name type="common">Chinese chestnut</name>
    <dbReference type="NCBI Taxonomy" id="60419"/>
    <lineage>
        <taxon>Eukaryota</taxon>
        <taxon>Viridiplantae</taxon>
        <taxon>Streptophyta</taxon>
        <taxon>Embryophyta</taxon>
        <taxon>Tracheophyta</taxon>
        <taxon>Spermatophyta</taxon>
        <taxon>Magnoliopsida</taxon>
        <taxon>eudicotyledons</taxon>
        <taxon>Gunneridae</taxon>
        <taxon>Pentapetalae</taxon>
        <taxon>rosids</taxon>
        <taxon>fabids</taxon>
        <taxon>Fagales</taxon>
        <taxon>Fagaceae</taxon>
        <taxon>Castanea</taxon>
    </lineage>
</organism>
<feature type="domain" description="Protein kinase" evidence="14">
    <location>
        <begin position="85"/>
        <end position="362"/>
    </location>
</feature>
<comment type="catalytic activity">
    <reaction evidence="11">
        <text>L-seryl-[protein] + ATP = O-phospho-L-seryl-[protein] + ADP + H(+)</text>
        <dbReference type="Rhea" id="RHEA:17989"/>
        <dbReference type="Rhea" id="RHEA-COMP:9863"/>
        <dbReference type="Rhea" id="RHEA-COMP:11604"/>
        <dbReference type="ChEBI" id="CHEBI:15378"/>
        <dbReference type="ChEBI" id="CHEBI:29999"/>
        <dbReference type="ChEBI" id="CHEBI:30616"/>
        <dbReference type="ChEBI" id="CHEBI:83421"/>
        <dbReference type="ChEBI" id="CHEBI:456216"/>
        <dbReference type="EC" id="2.7.11.1"/>
    </reaction>
</comment>
<dbReference type="PROSITE" id="PS00108">
    <property type="entry name" value="PROTEIN_KINASE_ST"/>
    <property type="match status" value="1"/>
</dbReference>
<dbReference type="InterPro" id="IPR001245">
    <property type="entry name" value="Ser-Thr/Tyr_kinase_cat_dom"/>
</dbReference>
<dbReference type="AlphaFoldDB" id="A0A8J4W113"/>